<proteinExistence type="predicted"/>
<dbReference type="WBParaSite" id="JU765_v2.g11790.t1">
    <property type="protein sequence ID" value="JU765_v2.g11790.t1"/>
    <property type="gene ID" value="JU765_v2.g11790"/>
</dbReference>
<protein>
    <submittedName>
        <fullName evidence="2">Uncharacterized protein</fullName>
    </submittedName>
</protein>
<reference evidence="2" key="1">
    <citation type="submission" date="2022-11" db="UniProtKB">
        <authorList>
            <consortium name="WormBaseParasite"/>
        </authorList>
    </citation>
    <scope>IDENTIFICATION</scope>
</reference>
<sequence length="186" mass="21263">MSVFAEDETNRGFFGLKTEVVADIIAGFQIIVAICLATDNDWIVVADIIAGFQIIVAICLATDNDLIVLIFGYISIISNLSVFVAHWKKSHAFYWPYFLSSGFSLMIETIILVILVVCTAMLPKWWMNIMVRGNPREQTELRAVLRIITGVFTICFAFFWIINLWFFKLVYVAYKNMKTRNGLNQI</sequence>
<dbReference type="Proteomes" id="UP000887576">
    <property type="component" value="Unplaced"/>
</dbReference>
<evidence type="ECO:0000313" key="1">
    <source>
        <dbReference type="Proteomes" id="UP000887576"/>
    </source>
</evidence>
<name>A0AC34Q103_9BILA</name>
<accession>A0AC34Q103</accession>
<organism evidence="1 2">
    <name type="scientific">Panagrolaimus sp. JU765</name>
    <dbReference type="NCBI Taxonomy" id="591449"/>
    <lineage>
        <taxon>Eukaryota</taxon>
        <taxon>Metazoa</taxon>
        <taxon>Ecdysozoa</taxon>
        <taxon>Nematoda</taxon>
        <taxon>Chromadorea</taxon>
        <taxon>Rhabditida</taxon>
        <taxon>Tylenchina</taxon>
        <taxon>Panagrolaimomorpha</taxon>
        <taxon>Panagrolaimoidea</taxon>
        <taxon>Panagrolaimidae</taxon>
        <taxon>Panagrolaimus</taxon>
    </lineage>
</organism>
<evidence type="ECO:0000313" key="2">
    <source>
        <dbReference type="WBParaSite" id="JU765_v2.g11790.t1"/>
    </source>
</evidence>